<feature type="compositionally biased region" description="Acidic residues" evidence="1">
    <location>
        <begin position="425"/>
        <end position="436"/>
    </location>
</feature>
<feature type="compositionally biased region" description="Polar residues" evidence="1">
    <location>
        <begin position="320"/>
        <end position="349"/>
    </location>
</feature>
<feature type="region of interest" description="Disordered" evidence="1">
    <location>
        <begin position="231"/>
        <end position="257"/>
    </location>
</feature>
<dbReference type="OrthoDB" id="4900702at2759"/>
<dbReference type="AlphaFoldDB" id="G9MTS7"/>
<dbReference type="OMA" id="EHESASH"/>
<dbReference type="InParanoid" id="G9MTS7"/>
<name>G9MTS7_HYPVG</name>
<protein>
    <submittedName>
        <fullName evidence="2">Uncharacterized protein</fullName>
    </submittedName>
</protein>
<reference evidence="2 3" key="1">
    <citation type="journal article" date="2011" name="Genome Biol.">
        <title>Comparative genome sequence analysis underscores mycoparasitism as the ancestral life style of Trichoderma.</title>
        <authorList>
            <person name="Kubicek C.P."/>
            <person name="Herrera-Estrella A."/>
            <person name="Seidl-Seiboth V."/>
            <person name="Martinez D.A."/>
            <person name="Druzhinina I.S."/>
            <person name="Thon M."/>
            <person name="Zeilinger S."/>
            <person name="Casas-Flores S."/>
            <person name="Horwitz B.A."/>
            <person name="Mukherjee P.K."/>
            <person name="Mukherjee M."/>
            <person name="Kredics L."/>
            <person name="Alcaraz L.D."/>
            <person name="Aerts A."/>
            <person name="Antal Z."/>
            <person name="Atanasova L."/>
            <person name="Cervantes-Badillo M.G."/>
            <person name="Challacombe J."/>
            <person name="Chertkov O."/>
            <person name="McCluskey K."/>
            <person name="Coulpier F."/>
            <person name="Deshpande N."/>
            <person name="von Doehren H."/>
            <person name="Ebbole D.J."/>
            <person name="Esquivel-Naranjo E.U."/>
            <person name="Fekete E."/>
            <person name="Flipphi M."/>
            <person name="Glaser F."/>
            <person name="Gomez-Rodriguez E.Y."/>
            <person name="Gruber S."/>
            <person name="Han C."/>
            <person name="Henrissat B."/>
            <person name="Hermosa R."/>
            <person name="Hernandez-Onate M."/>
            <person name="Karaffa L."/>
            <person name="Kosti I."/>
            <person name="Le Crom S."/>
            <person name="Lindquist E."/>
            <person name="Lucas S."/>
            <person name="Luebeck M."/>
            <person name="Luebeck P.S."/>
            <person name="Margeot A."/>
            <person name="Metz B."/>
            <person name="Misra M."/>
            <person name="Nevalainen H."/>
            <person name="Omann M."/>
            <person name="Packer N."/>
            <person name="Perrone G."/>
            <person name="Uresti-Rivera E.E."/>
            <person name="Salamov A."/>
            <person name="Schmoll M."/>
            <person name="Seiboth B."/>
            <person name="Shapiro H."/>
            <person name="Sukno S."/>
            <person name="Tamayo-Ramos J.A."/>
            <person name="Tisch D."/>
            <person name="Wiest A."/>
            <person name="Wilkinson H.H."/>
            <person name="Zhang M."/>
            <person name="Coutinho P.M."/>
            <person name="Kenerley C.M."/>
            <person name="Monte E."/>
            <person name="Baker S.E."/>
            <person name="Grigoriev I.V."/>
        </authorList>
    </citation>
    <scope>NUCLEOTIDE SEQUENCE [LARGE SCALE GENOMIC DNA]</scope>
    <source>
        <strain evidence="3">Gv29-8 / FGSC 10586</strain>
    </source>
</reference>
<dbReference type="Proteomes" id="UP000007115">
    <property type="component" value="Unassembled WGS sequence"/>
</dbReference>
<dbReference type="RefSeq" id="XP_013956649.1">
    <property type="nucleotide sequence ID" value="XM_014101174.1"/>
</dbReference>
<evidence type="ECO:0000313" key="2">
    <source>
        <dbReference type="EMBL" id="EHK22426.1"/>
    </source>
</evidence>
<organism evidence="2 3">
    <name type="scientific">Hypocrea virens (strain Gv29-8 / FGSC 10586)</name>
    <name type="common">Gliocladium virens</name>
    <name type="synonym">Trichoderma virens</name>
    <dbReference type="NCBI Taxonomy" id="413071"/>
    <lineage>
        <taxon>Eukaryota</taxon>
        <taxon>Fungi</taxon>
        <taxon>Dikarya</taxon>
        <taxon>Ascomycota</taxon>
        <taxon>Pezizomycotina</taxon>
        <taxon>Sordariomycetes</taxon>
        <taxon>Hypocreomycetidae</taxon>
        <taxon>Hypocreales</taxon>
        <taxon>Hypocreaceae</taxon>
        <taxon>Trichoderma</taxon>
    </lineage>
</organism>
<evidence type="ECO:0000313" key="3">
    <source>
        <dbReference type="Proteomes" id="UP000007115"/>
    </source>
</evidence>
<feature type="compositionally biased region" description="Low complexity" evidence="1">
    <location>
        <begin position="572"/>
        <end position="598"/>
    </location>
</feature>
<sequence length="615" mass="70192">MWFRHEIPGKRQSLPKRRGFAKQIFTYKVAIRAQFERISRSYFHPSRKRNPSPGQSISLSRHRSRLQNKTIASRRPIARQRTERDSLEIGEMSPFEAPSPYNQRSRNKAWIDSGPRGARDPDYLWGECWHRFNTMQIPMYDVKAYFDTAMALAKASKDKEDFEKKFEKAKQRQYKEMLDFMHKSSLRTIYEDKLFACEAAENTTFDACRSGCLEHFMRLLKGTAFGWEADEVEEEAQPSIEEERPEHHPLDDYDGSYPLDIPPDWETQIDPGYDCGYHSPRAREARLKSYENSIYFIGTYTEIMIPTSDGGAPRALGSNDPVSSEEQPQSHALNDAPTSAIGNESSTQEGRGRLGSSFDERTSTSPKKRVRFQEDDDLSNQEPTRRKLAPTPHGCTPRGLGSNDAVSSGEQHPSLASNDTPTSAIEEESSAEEEWWPLDSSFDERTWTSPMNRVRFYNKEDLGNHGPKRRRLNESPRHTPSTLTPPATQQETDGSSSKKKSRLSDDDDNNSDDDIGRESQRLESLPSPPKHDPSSNKVTSIDDPPENNPVSSPEAQETDRIKKKQRKRRISKPTMPTSRTRSSRSTPKSSSLRNSKSSAFWELDSSGKPHYNSQR</sequence>
<comment type="caution">
    <text evidence="2">The sequence shown here is derived from an EMBL/GenBank/DDBJ whole genome shotgun (WGS) entry which is preliminary data.</text>
</comment>
<feature type="region of interest" description="Disordered" evidence="1">
    <location>
        <begin position="311"/>
        <end position="615"/>
    </location>
</feature>
<dbReference type="EMBL" id="ABDF02000006">
    <property type="protein sequence ID" value="EHK22426.1"/>
    <property type="molecule type" value="Genomic_DNA"/>
</dbReference>
<proteinExistence type="predicted"/>
<feature type="region of interest" description="Disordered" evidence="1">
    <location>
        <begin position="42"/>
        <end position="113"/>
    </location>
</feature>
<feature type="compositionally biased region" description="Basic and acidic residues" evidence="1">
    <location>
        <begin position="241"/>
        <end position="251"/>
    </location>
</feature>
<dbReference type="eggNOG" id="ENOG502R6KM">
    <property type="taxonomic scope" value="Eukaryota"/>
</dbReference>
<dbReference type="VEuPathDB" id="FungiDB:TRIVIDRAFT_60712"/>
<dbReference type="GeneID" id="25796118"/>
<feature type="compositionally biased region" description="Polar residues" evidence="1">
    <location>
        <begin position="478"/>
        <end position="492"/>
    </location>
</feature>
<accession>G9MTS7</accession>
<keyword evidence="3" id="KW-1185">Reference proteome</keyword>
<feature type="compositionally biased region" description="Basic residues" evidence="1">
    <location>
        <begin position="561"/>
        <end position="571"/>
    </location>
</feature>
<evidence type="ECO:0000256" key="1">
    <source>
        <dbReference type="SAM" id="MobiDB-lite"/>
    </source>
</evidence>
<dbReference type="HOGENOM" id="CLU_509053_0_0_1"/>
<feature type="compositionally biased region" description="Polar residues" evidence="1">
    <location>
        <begin position="404"/>
        <end position="422"/>
    </location>
</feature>
<gene>
    <name evidence="2" type="ORF">TRIVIDRAFT_60712</name>
</gene>